<gene>
    <name evidence="1" type="ORF">LEP1GSC105_4960</name>
</gene>
<organism evidence="1 2">
    <name type="scientific">Leptospira interrogans str. UI 12758</name>
    <dbReference type="NCBI Taxonomy" id="1049938"/>
    <lineage>
        <taxon>Bacteria</taxon>
        <taxon>Pseudomonadati</taxon>
        <taxon>Spirochaetota</taxon>
        <taxon>Spirochaetia</taxon>
        <taxon>Leptospirales</taxon>
        <taxon>Leptospiraceae</taxon>
        <taxon>Leptospira</taxon>
    </lineage>
</organism>
<name>A0A0E2D2B1_LEPIR</name>
<proteinExistence type="predicted"/>
<reference evidence="1 2" key="1">
    <citation type="submission" date="2012-10" db="EMBL/GenBank/DDBJ databases">
        <authorList>
            <person name="Harkins D.M."/>
            <person name="Durkin A.S."/>
            <person name="Brinkac L.M."/>
            <person name="Haft D.H."/>
            <person name="Selengut J.D."/>
            <person name="Sanka R."/>
            <person name="DePew J."/>
            <person name="Purushe J."/>
            <person name="Chanthongthip A."/>
            <person name="Lattana O."/>
            <person name="Phetsouvanh R."/>
            <person name="Newton P.N."/>
            <person name="Vinetz J.M."/>
            <person name="Sutton G.G."/>
            <person name="Nierman W.C."/>
            <person name="Fouts D.E."/>
        </authorList>
    </citation>
    <scope>NUCLEOTIDE SEQUENCE [LARGE SCALE GENOMIC DNA]</scope>
    <source>
        <strain evidence="1 2">UI 12758</strain>
    </source>
</reference>
<dbReference type="Proteomes" id="UP000001340">
    <property type="component" value="Unassembled WGS sequence"/>
</dbReference>
<comment type="caution">
    <text evidence="1">The sequence shown here is derived from an EMBL/GenBank/DDBJ whole genome shotgun (WGS) entry which is preliminary data.</text>
</comment>
<evidence type="ECO:0000313" key="1">
    <source>
        <dbReference type="EMBL" id="EKR54151.1"/>
    </source>
</evidence>
<protein>
    <submittedName>
        <fullName evidence="1">Uncharacterized protein</fullName>
    </submittedName>
</protein>
<dbReference type="AlphaFoldDB" id="A0A0E2D2B1"/>
<accession>A0A0E2D2B1</accession>
<evidence type="ECO:0000313" key="2">
    <source>
        <dbReference type="Proteomes" id="UP000001340"/>
    </source>
</evidence>
<sequence>MEKTFLSSISKVYNKDIILDLEQICFIRCRLHLEIKLFLTYQSKTLFYKKFPIYSASKNPQSDP</sequence>
<dbReference type="EMBL" id="AHNR02000056">
    <property type="protein sequence ID" value="EKR54151.1"/>
    <property type="molecule type" value="Genomic_DNA"/>
</dbReference>